<evidence type="ECO:0000313" key="4">
    <source>
        <dbReference type="Proteomes" id="UP000324021"/>
    </source>
</evidence>
<organism evidence="2 3">
    <name type="scientific">Natrinema hispanicum</name>
    <dbReference type="NCBI Taxonomy" id="392421"/>
    <lineage>
        <taxon>Archaea</taxon>
        <taxon>Methanobacteriati</taxon>
        <taxon>Methanobacteriota</taxon>
        <taxon>Stenosarchaea group</taxon>
        <taxon>Halobacteria</taxon>
        <taxon>Halobacteriales</taxon>
        <taxon>Natrialbaceae</taxon>
        <taxon>Natrinema</taxon>
    </lineage>
</organism>
<accession>A0A1I0GBN9</accession>
<gene>
    <name evidence="2" type="ORF">SAMN04488694_11045</name>
    <name evidence="1" type="ORF">SAMN05192552_100525</name>
</gene>
<sequence length="110" mass="12731">MSNDWPVDPDGEEGSEGMRKFDMRVIADKVDEQEDFPLDRDEFVGEYGDYPIRINHETIVAMSEIFDYIDDDVTEFETILDMHKAVGKAMRAGNFWKYHPQGKDPEKVPA</sequence>
<protein>
    <submittedName>
        <fullName evidence="2">Uncharacterized protein</fullName>
    </submittedName>
</protein>
<dbReference type="EMBL" id="FOIC01000010">
    <property type="protein sequence ID" value="SET67423.1"/>
    <property type="molecule type" value="Genomic_DNA"/>
</dbReference>
<dbReference type="AlphaFoldDB" id="A0A1I0GBN9"/>
<dbReference type="Proteomes" id="UP000324021">
    <property type="component" value="Unassembled WGS sequence"/>
</dbReference>
<dbReference type="STRING" id="392421.SAMN04488694_11045"/>
<dbReference type="OrthoDB" id="284200at2157"/>
<dbReference type="InterPro" id="IPR043903">
    <property type="entry name" value="DUF5785"/>
</dbReference>
<name>A0A1I0GBN9_9EURY</name>
<dbReference type="RefSeq" id="WP_092933033.1">
    <property type="nucleotide sequence ID" value="NZ_FMZP01000005.1"/>
</dbReference>
<reference evidence="2" key="2">
    <citation type="submission" date="2016-10" db="EMBL/GenBank/DDBJ databases">
        <authorList>
            <person name="de Groot N.N."/>
        </authorList>
    </citation>
    <scope>NUCLEOTIDE SEQUENCE [LARGE SCALE GENOMIC DNA]</scope>
    <source>
        <strain evidence="2">CDM_6</strain>
    </source>
</reference>
<reference evidence="3 4" key="1">
    <citation type="submission" date="2016-10" db="EMBL/GenBank/DDBJ databases">
        <authorList>
            <person name="Varghese N."/>
            <person name="Submissions S."/>
        </authorList>
    </citation>
    <scope>NUCLEOTIDE SEQUENCE [LARGE SCALE GENOMIC DNA]</scope>
    <source>
        <strain evidence="1 4">CDM_1</strain>
        <strain evidence="3">CDM_6</strain>
    </source>
</reference>
<dbReference type="Pfam" id="PF19098">
    <property type="entry name" value="DUF5785"/>
    <property type="match status" value="1"/>
</dbReference>
<evidence type="ECO:0000313" key="3">
    <source>
        <dbReference type="Proteomes" id="UP000199320"/>
    </source>
</evidence>
<dbReference type="Proteomes" id="UP000199320">
    <property type="component" value="Unassembled WGS sequence"/>
</dbReference>
<dbReference type="EMBL" id="FMZP01000005">
    <property type="protein sequence ID" value="SDC56248.1"/>
    <property type="molecule type" value="Genomic_DNA"/>
</dbReference>
<evidence type="ECO:0000313" key="2">
    <source>
        <dbReference type="EMBL" id="SET67423.1"/>
    </source>
</evidence>
<keyword evidence="3" id="KW-1185">Reference proteome</keyword>
<evidence type="ECO:0000313" key="1">
    <source>
        <dbReference type="EMBL" id="SDC56248.1"/>
    </source>
</evidence>
<proteinExistence type="predicted"/>